<accession>A0ABP6RX78</accession>
<dbReference type="Proteomes" id="UP001500483">
    <property type="component" value="Unassembled WGS sequence"/>
</dbReference>
<gene>
    <name evidence="2" type="ORF">GCM10020366_50420</name>
</gene>
<organism evidence="2 3">
    <name type="scientific">Saccharopolyspora gregorii</name>
    <dbReference type="NCBI Taxonomy" id="33914"/>
    <lineage>
        <taxon>Bacteria</taxon>
        <taxon>Bacillati</taxon>
        <taxon>Actinomycetota</taxon>
        <taxon>Actinomycetes</taxon>
        <taxon>Pseudonocardiales</taxon>
        <taxon>Pseudonocardiaceae</taxon>
        <taxon>Saccharopolyspora</taxon>
    </lineage>
</organism>
<evidence type="ECO:0000313" key="3">
    <source>
        <dbReference type="Proteomes" id="UP001500483"/>
    </source>
</evidence>
<feature type="transmembrane region" description="Helical" evidence="1">
    <location>
        <begin position="54"/>
        <end position="75"/>
    </location>
</feature>
<feature type="transmembrane region" description="Helical" evidence="1">
    <location>
        <begin position="106"/>
        <end position="124"/>
    </location>
</feature>
<protein>
    <submittedName>
        <fullName evidence="2">Uncharacterized protein</fullName>
    </submittedName>
</protein>
<evidence type="ECO:0000256" key="1">
    <source>
        <dbReference type="SAM" id="Phobius"/>
    </source>
</evidence>
<feature type="transmembrane region" description="Helical" evidence="1">
    <location>
        <begin position="14"/>
        <end position="34"/>
    </location>
</feature>
<name>A0ABP6RX78_9PSEU</name>
<keyword evidence="3" id="KW-1185">Reference proteome</keyword>
<feature type="transmembrane region" description="Helical" evidence="1">
    <location>
        <begin position="82"/>
        <end position="100"/>
    </location>
</feature>
<comment type="caution">
    <text evidence="2">The sequence shown here is derived from an EMBL/GenBank/DDBJ whole genome shotgun (WGS) entry which is preliminary data.</text>
</comment>
<dbReference type="RefSeq" id="WP_344929838.1">
    <property type="nucleotide sequence ID" value="NZ_BAAAYK010000038.1"/>
</dbReference>
<proteinExistence type="predicted"/>
<keyword evidence="1" id="KW-0472">Membrane</keyword>
<evidence type="ECO:0000313" key="2">
    <source>
        <dbReference type="EMBL" id="GAA3362448.1"/>
    </source>
</evidence>
<reference evidence="3" key="1">
    <citation type="journal article" date="2019" name="Int. J. Syst. Evol. Microbiol.">
        <title>The Global Catalogue of Microorganisms (GCM) 10K type strain sequencing project: providing services to taxonomists for standard genome sequencing and annotation.</title>
        <authorList>
            <consortium name="The Broad Institute Genomics Platform"/>
            <consortium name="The Broad Institute Genome Sequencing Center for Infectious Disease"/>
            <person name="Wu L."/>
            <person name="Ma J."/>
        </authorList>
    </citation>
    <scope>NUCLEOTIDE SEQUENCE [LARGE SCALE GENOMIC DNA]</scope>
    <source>
        <strain evidence="3">JCM 9687</strain>
    </source>
</reference>
<keyword evidence="1" id="KW-1133">Transmembrane helix</keyword>
<sequence>MNTEFALPVAPKSINFAALAYLTSAVVPLVWSVALIAGGDYPIPAGTSPEQADLIMKMSAVFSVVPLILYLWLVVKLRAGRGWARIVLAIFAVLHVTALFGPTAGVAEYVGLALALAGLVLSFLPESNRYVVDVKAVR</sequence>
<keyword evidence="1" id="KW-0812">Transmembrane</keyword>
<dbReference type="EMBL" id="BAAAYK010000038">
    <property type="protein sequence ID" value="GAA3362448.1"/>
    <property type="molecule type" value="Genomic_DNA"/>
</dbReference>